<organism evidence="1">
    <name type="scientific">Manihot esculenta</name>
    <name type="common">Cassava</name>
    <name type="synonym">Jatropha manihot</name>
    <dbReference type="NCBI Taxonomy" id="3983"/>
    <lineage>
        <taxon>Eukaryota</taxon>
        <taxon>Viridiplantae</taxon>
        <taxon>Streptophyta</taxon>
        <taxon>Embryophyta</taxon>
        <taxon>Tracheophyta</taxon>
        <taxon>Spermatophyta</taxon>
        <taxon>Magnoliopsida</taxon>
        <taxon>eudicotyledons</taxon>
        <taxon>Gunneridae</taxon>
        <taxon>Pentapetalae</taxon>
        <taxon>rosids</taxon>
        <taxon>fabids</taxon>
        <taxon>Malpighiales</taxon>
        <taxon>Euphorbiaceae</taxon>
        <taxon>Crotonoideae</taxon>
        <taxon>Manihoteae</taxon>
        <taxon>Manihot</taxon>
    </lineage>
</organism>
<accession>A0A2C9VJQ9</accession>
<evidence type="ECO:0000313" key="1">
    <source>
        <dbReference type="EMBL" id="OAY45741.1"/>
    </source>
</evidence>
<gene>
    <name evidence="1" type="ORF">MANES_07G087600</name>
</gene>
<dbReference type="EMBL" id="CM004393">
    <property type="protein sequence ID" value="OAY45741.1"/>
    <property type="molecule type" value="Genomic_DNA"/>
</dbReference>
<dbReference type="AlphaFoldDB" id="A0A2C9VJQ9"/>
<reference evidence="1" key="1">
    <citation type="submission" date="2016-02" db="EMBL/GenBank/DDBJ databases">
        <title>WGS assembly of Manihot esculenta.</title>
        <authorList>
            <person name="Bredeson J.V."/>
            <person name="Prochnik S.E."/>
            <person name="Lyons J.B."/>
            <person name="Schmutz J."/>
            <person name="Grimwood J."/>
            <person name="Vrebalov J."/>
            <person name="Bart R.S."/>
            <person name="Amuge T."/>
            <person name="Ferguson M.E."/>
            <person name="Green R."/>
            <person name="Putnam N."/>
            <person name="Stites J."/>
            <person name="Rounsley S."/>
            <person name="Rokhsar D.S."/>
        </authorList>
    </citation>
    <scope>NUCLEOTIDE SEQUENCE [LARGE SCALE GENOMIC DNA]</scope>
    <source>
        <tissue evidence="1">Leaf</tissue>
    </source>
</reference>
<proteinExistence type="predicted"/>
<sequence length="44" mass="5054">MPLLTCGYIYSKLLLLFLSQDYSEILHGKETLNVKNPGWIEPSQ</sequence>
<protein>
    <submittedName>
        <fullName evidence="1">Uncharacterized protein</fullName>
    </submittedName>
</protein>
<name>A0A2C9VJQ9_MANES</name>